<keyword evidence="1" id="KW-0597">Phosphoprotein</keyword>
<reference evidence="3 4" key="1">
    <citation type="submission" date="2020-02" db="EMBL/GenBank/DDBJ databases">
        <title>Comparative genomics of sulfur disproportionating microorganisms.</title>
        <authorList>
            <person name="Ward L.M."/>
            <person name="Bertran E."/>
            <person name="Johnston D.T."/>
        </authorList>
    </citation>
    <scope>NUCLEOTIDE SEQUENCE [LARGE SCALE GENOMIC DNA]</scope>
    <source>
        <strain evidence="3 4">DSM 3696</strain>
    </source>
</reference>
<dbReference type="GO" id="GO:0000160">
    <property type="term" value="P:phosphorelay signal transduction system"/>
    <property type="evidence" value="ECO:0007669"/>
    <property type="project" value="InterPro"/>
</dbReference>
<dbReference type="EMBL" id="JAAGRQ010000005">
    <property type="protein sequence ID" value="NDY55488.1"/>
    <property type="molecule type" value="Genomic_DNA"/>
</dbReference>
<gene>
    <name evidence="3" type="ORF">G3N56_01850</name>
</gene>
<protein>
    <submittedName>
        <fullName evidence="3">Hpt domain-containing protein</fullName>
    </submittedName>
</protein>
<name>A0A7K3NH33_9BACT</name>
<dbReference type="PROSITE" id="PS50894">
    <property type="entry name" value="HPT"/>
    <property type="match status" value="1"/>
</dbReference>
<dbReference type="InterPro" id="IPR008207">
    <property type="entry name" value="Sig_transdc_His_kin_Hpt_dom"/>
</dbReference>
<dbReference type="InterPro" id="IPR036641">
    <property type="entry name" value="HPT_dom_sf"/>
</dbReference>
<feature type="domain" description="HPt" evidence="2">
    <location>
        <begin position="19"/>
        <end position="123"/>
    </location>
</feature>
<evidence type="ECO:0000259" key="2">
    <source>
        <dbReference type="PROSITE" id="PS50894"/>
    </source>
</evidence>
<proteinExistence type="predicted"/>
<dbReference type="Proteomes" id="UP000469724">
    <property type="component" value="Unassembled WGS sequence"/>
</dbReference>
<evidence type="ECO:0000256" key="1">
    <source>
        <dbReference type="PROSITE-ProRule" id="PRU00110"/>
    </source>
</evidence>
<organism evidence="3 4">
    <name type="scientific">Desulfolutivibrio sulfodismutans</name>
    <dbReference type="NCBI Taxonomy" id="63561"/>
    <lineage>
        <taxon>Bacteria</taxon>
        <taxon>Pseudomonadati</taxon>
        <taxon>Thermodesulfobacteriota</taxon>
        <taxon>Desulfovibrionia</taxon>
        <taxon>Desulfovibrionales</taxon>
        <taxon>Desulfovibrionaceae</taxon>
        <taxon>Desulfolutivibrio</taxon>
    </lineage>
</organism>
<evidence type="ECO:0000313" key="3">
    <source>
        <dbReference type="EMBL" id="NDY55488.1"/>
    </source>
</evidence>
<sequence>MNHAEATARAYLRRTLGFPEKEIEEIVSLGRVALAQAVDDLQRALAGDDPVPLADAAHAVKGMLRNLGLEELAGLARQVEEQAVGGSQAGAREAVAALRRELTPFWDQATSGEASIRTMDRAAIKA</sequence>
<accession>A0A7K3NH33</accession>
<dbReference type="RefSeq" id="WP_163300544.1">
    <property type="nucleotide sequence ID" value="NZ_JAAGRQ010000005.1"/>
</dbReference>
<evidence type="ECO:0000313" key="4">
    <source>
        <dbReference type="Proteomes" id="UP000469724"/>
    </source>
</evidence>
<feature type="modified residue" description="Phosphohistidine" evidence="1">
    <location>
        <position position="58"/>
    </location>
</feature>
<dbReference type="GO" id="GO:0004672">
    <property type="term" value="F:protein kinase activity"/>
    <property type="evidence" value="ECO:0007669"/>
    <property type="project" value="UniProtKB-ARBA"/>
</dbReference>
<dbReference type="SUPFAM" id="SSF47226">
    <property type="entry name" value="Histidine-containing phosphotransfer domain, HPT domain"/>
    <property type="match status" value="1"/>
</dbReference>
<comment type="caution">
    <text evidence="3">The sequence shown here is derived from an EMBL/GenBank/DDBJ whole genome shotgun (WGS) entry which is preliminary data.</text>
</comment>
<keyword evidence="4" id="KW-1185">Reference proteome</keyword>
<dbReference type="Pfam" id="PF01627">
    <property type="entry name" value="Hpt"/>
    <property type="match status" value="1"/>
</dbReference>
<dbReference type="AlphaFoldDB" id="A0A7K3NH33"/>
<dbReference type="Gene3D" id="1.20.120.160">
    <property type="entry name" value="HPT domain"/>
    <property type="match status" value="1"/>
</dbReference>